<dbReference type="RefSeq" id="WP_055732467.1">
    <property type="nucleotide sequence ID" value="NZ_BMDY01000005.1"/>
</dbReference>
<keyword evidence="4" id="KW-0547">Nucleotide-binding</keyword>
<dbReference type="Proteomes" id="UP000651977">
    <property type="component" value="Unassembled WGS sequence"/>
</dbReference>
<dbReference type="NCBIfam" id="NF008121">
    <property type="entry name" value="PRK10869.1"/>
    <property type="match status" value="1"/>
</dbReference>
<dbReference type="InterPro" id="IPR027417">
    <property type="entry name" value="P-loop_NTPase"/>
</dbReference>
<sequence>MLTQLSVQNFAIVRFLELDLHAGMTTITGETGAGKSIAIDALGLCLGNRAEAGMVRQGADKTEITAQFDISDNTHAQLWLKQNELLSDEECILRRVVTKEGRSKAYINGTAVPLAQLKSLGQYLVSIHGQHAHQLLLKPSQQLAIVDQYAAHPQLITEVKQAYQAWKGLCNEKELAEQQQNELVAQRQLLEYQVKELDEFALQNGEYQEIEQQHQCLSHSTELQQTSYQLSQLLGQDEQMNITDMLGQACKSISHLLELDPKLEVISNLIHDAHIQVEEATSQLSHYSEQLDFDPELFAELEARLGQALELARKHHTSPEQLPELHQNLQQQLNELSQQSERFEHLSEDIDKAWQDYLEKAQKLSKSRERAAKALGKLITKEIHKLSMAKAQCEFALQSDAQQFTNANGIDRVELLVRTNPGQAMQAIEKVASGGELSRIGLAIQVICSASILTPTLIFDEVDVGISGPTAAVVGSMLRQLGKQCQVLCVTHLPQVAGHGHQQMLVSKQQKKNETITQMQNLSSEQRLSELARLLAGDAITPSALANARELLIED</sequence>
<evidence type="ECO:0000256" key="8">
    <source>
        <dbReference type="ARBA" id="ARBA00033408"/>
    </source>
</evidence>
<feature type="coiled-coil region" evidence="10">
    <location>
        <begin position="322"/>
        <end position="349"/>
    </location>
</feature>
<feature type="domain" description="RecF/RecN/SMC N-terminal" evidence="11">
    <location>
        <begin position="2"/>
        <end position="512"/>
    </location>
</feature>
<keyword evidence="6" id="KW-0067">ATP-binding</keyword>
<dbReference type="Gene3D" id="3.40.50.300">
    <property type="entry name" value="P-loop containing nucleotide triphosphate hydrolases"/>
    <property type="match status" value="2"/>
</dbReference>
<keyword evidence="5 9" id="KW-0227">DNA damage</keyword>
<organism evidence="12 13">
    <name type="scientific">Agarivorans gilvus</name>
    <dbReference type="NCBI Taxonomy" id="680279"/>
    <lineage>
        <taxon>Bacteria</taxon>
        <taxon>Pseudomonadati</taxon>
        <taxon>Pseudomonadota</taxon>
        <taxon>Gammaproteobacteria</taxon>
        <taxon>Alteromonadales</taxon>
        <taxon>Alteromonadaceae</taxon>
        <taxon>Agarivorans</taxon>
    </lineage>
</organism>
<evidence type="ECO:0000256" key="3">
    <source>
        <dbReference type="ARBA" id="ARBA00021315"/>
    </source>
</evidence>
<dbReference type="Pfam" id="PF02463">
    <property type="entry name" value="SMC_N"/>
    <property type="match status" value="1"/>
</dbReference>
<dbReference type="EMBL" id="BMDY01000005">
    <property type="protein sequence ID" value="GGB00354.1"/>
    <property type="molecule type" value="Genomic_DNA"/>
</dbReference>
<evidence type="ECO:0000256" key="6">
    <source>
        <dbReference type="ARBA" id="ARBA00022840"/>
    </source>
</evidence>
<evidence type="ECO:0000259" key="11">
    <source>
        <dbReference type="Pfam" id="PF02463"/>
    </source>
</evidence>
<evidence type="ECO:0000256" key="9">
    <source>
        <dbReference type="PIRNR" id="PIRNR003128"/>
    </source>
</evidence>
<dbReference type="PIRSF" id="PIRSF003128">
    <property type="entry name" value="RecN"/>
    <property type="match status" value="1"/>
</dbReference>
<evidence type="ECO:0000256" key="5">
    <source>
        <dbReference type="ARBA" id="ARBA00022763"/>
    </source>
</evidence>
<evidence type="ECO:0000256" key="7">
    <source>
        <dbReference type="ARBA" id="ARBA00023204"/>
    </source>
</evidence>
<evidence type="ECO:0000256" key="1">
    <source>
        <dbReference type="ARBA" id="ARBA00003618"/>
    </source>
</evidence>
<protein>
    <recommendedName>
        <fullName evidence="3 9">DNA repair protein RecN</fullName>
    </recommendedName>
    <alternativeName>
        <fullName evidence="8 9">Recombination protein N</fullName>
    </alternativeName>
</protein>
<gene>
    <name evidence="12" type="ORF">GCM10007414_11920</name>
</gene>
<evidence type="ECO:0000313" key="12">
    <source>
        <dbReference type="EMBL" id="GGB00354.1"/>
    </source>
</evidence>
<keyword evidence="7 9" id="KW-0234">DNA repair</keyword>
<evidence type="ECO:0000256" key="4">
    <source>
        <dbReference type="ARBA" id="ARBA00022741"/>
    </source>
</evidence>
<evidence type="ECO:0000313" key="13">
    <source>
        <dbReference type="Proteomes" id="UP000651977"/>
    </source>
</evidence>
<keyword evidence="13" id="KW-1185">Reference proteome</keyword>
<dbReference type="SUPFAM" id="SSF52540">
    <property type="entry name" value="P-loop containing nucleoside triphosphate hydrolases"/>
    <property type="match status" value="2"/>
</dbReference>
<accession>A0ABQ1HYX5</accession>
<dbReference type="InterPro" id="IPR003395">
    <property type="entry name" value="RecF/RecN/SMC_N"/>
</dbReference>
<reference evidence="13" key="1">
    <citation type="journal article" date="2019" name="Int. J. Syst. Evol. Microbiol.">
        <title>The Global Catalogue of Microorganisms (GCM) 10K type strain sequencing project: providing services to taxonomists for standard genome sequencing and annotation.</title>
        <authorList>
            <consortium name="The Broad Institute Genomics Platform"/>
            <consortium name="The Broad Institute Genome Sequencing Center for Infectious Disease"/>
            <person name="Wu L."/>
            <person name="Ma J."/>
        </authorList>
    </citation>
    <scope>NUCLEOTIDE SEQUENCE [LARGE SCALE GENOMIC DNA]</scope>
    <source>
        <strain evidence="13">CGMCC 1.10131</strain>
    </source>
</reference>
<dbReference type="PANTHER" id="PTHR11059">
    <property type="entry name" value="DNA REPAIR PROTEIN RECN"/>
    <property type="match status" value="1"/>
</dbReference>
<dbReference type="PANTHER" id="PTHR11059:SF0">
    <property type="entry name" value="DNA REPAIR PROTEIN RECN"/>
    <property type="match status" value="1"/>
</dbReference>
<dbReference type="NCBIfam" id="TIGR00634">
    <property type="entry name" value="recN"/>
    <property type="match status" value="1"/>
</dbReference>
<proteinExistence type="inferred from homology"/>
<comment type="caution">
    <text evidence="12">The sequence shown here is derived from an EMBL/GenBank/DDBJ whole genome shotgun (WGS) entry which is preliminary data.</text>
</comment>
<dbReference type="InterPro" id="IPR004604">
    <property type="entry name" value="DNA_recomb/repair_RecN"/>
</dbReference>
<keyword evidence="10" id="KW-0175">Coiled coil</keyword>
<name>A0ABQ1HYX5_9ALTE</name>
<evidence type="ECO:0000256" key="10">
    <source>
        <dbReference type="SAM" id="Coils"/>
    </source>
</evidence>
<evidence type="ECO:0000256" key="2">
    <source>
        <dbReference type="ARBA" id="ARBA00009441"/>
    </source>
</evidence>
<dbReference type="CDD" id="cd03241">
    <property type="entry name" value="ABC_RecN"/>
    <property type="match status" value="2"/>
</dbReference>
<comment type="similarity">
    <text evidence="2 9">Belongs to the RecN family.</text>
</comment>
<comment type="function">
    <text evidence="1 9">May be involved in recombinational repair of damaged DNA.</text>
</comment>